<dbReference type="AlphaFoldDB" id="D8JTN0"/>
<dbReference type="Gene3D" id="3.50.50.60">
    <property type="entry name" value="FAD/NAD(P)-binding domain"/>
    <property type="match status" value="1"/>
</dbReference>
<feature type="domain" description="FAD dependent oxidoreductase" evidence="2">
    <location>
        <begin position="53"/>
        <end position="406"/>
    </location>
</feature>
<gene>
    <name evidence="3" type="ordered locus">Hden_0774</name>
</gene>
<keyword evidence="1" id="KW-0560">Oxidoreductase</keyword>
<dbReference type="HOGENOM" id="CLU_007884_3_3_5"/>
<evidence type="ECO:0000259" key="2">
    <source>
        <dbReference type="Pfam" id="PF01266"/>
    </source>
</evidence>
<organism evidence="3 4">
    <name type="scientific">Hyphomicrobium denitrificans (strain ATCC 51888 / DSM 1869 / NCIMB 11706 / TK 0415)</name>
    <dbReference type="NCBI Taxonomy" id="582899"/>
    <lineage>
        <taxon>Bacteria</taxon>
        <taxon>Pseudomonadati</taxon>
        <taxon>Pseudomonadota</taxon>
        <taxon>Alphaproteobacteria</taxon>
        <taxon>Hyphomicrobiales</taxon>
        <taxon>Hyphomicrobiaceae</taxon>
        <taxon>Hyphomicrobium</taxon>
    </lineage>
</organism>
<dbReference type="InterPro" id="IPR036188">
    <property type="entry name" value="FAD/NAD-bd_sf"/>
</dbReference>
<reference evidence="4" key="1">
    <citation type="journal article" date="2011" name="J. Bacteriol.">
        <title>Genome sequences of eight morphologically diverse alphaproteobacteria.</title>
        <authorList>
            <consortium name="US DOE Joint Genome Institute"/>
            <person name="Brown P.J."/>
            <person name="Kysela D.T."/>
            <person name="Buechlein A."/>
            <person name="Hemmerich C."/>
            <person name="Brun Y.V."/>
        </authorList>
    </citation>
    <scope>NUCLEOTIDE SEQUENCE [LARGE SCALE GENOMIC DNA]</scope>
    <source>
        <strain evidence="4">ATCC 51888 / DSM 1869 / NCIB 11706 / TK 0415</strain>
    </source>
</reference>
<evidence type="ECO:0000256" key="1">
    <source>
        <dbReference type="ARBA" id="ARBA00023002"/>
    </source>
</evidence>
<dbReference type="InterPro" id="IPR006076">
    <property type="entry name" value="FAD-dep_OxRdtase"/>
</dbReference>
<dbReference type="KEGG" id="hdn:Hden_0774"/>
<dbReference type="PANTHER" id="PTHR13847:SF281">
    <property type="entry name" value="FAD DEPENDENT OXIDOREDUCTASE DOMAIN-CONTAINING PROTEIN"/>
    <property type="match status" value="1"/>
</dbReference>
<dbReference type="SUPFAM" id="SSF51905">
    <property type="entry name" value="FAD/NAD(P)-binding domain"/>
    <property type="match status" value="1"/>
</dbReference>
<dbReference type="GO" id="GO:0016491">
    <property type="term" value="F:oxidoreductase activity"/>
    <property type="evidence" value="ECO:0007669"/>
    <property type="project" value="UniProtKB-KW"/>
</dbReference>
<protein>
    <submittedName>
        <fullName evidence="3">FAD dependent oxidoreductase</fullName>
    </submittedName>
</protein>
<dbReference type="GO" id="GO:0005737">
    <property type="term" value="C:cytoplasm"/>
    <property type="evidence" value="ECO:0007669"/>
    <property type="project" value="TreeGrafter"/>
</dbReference>
<dbReference type="PANTHER" id="PTHR13847">
    <property type="entry name" value="SARCOSINE DEHYDROGENASE-RELATED"/>
    <property type="match status" value="1"/>
</dbReference>
<dbReference type="RefSeq" id="WP_013214807.1">
    <property type="nucleotide sequence ID" value="NC_014313.1"/>
</dbReference>
<evidence type="ECO:0000313" key="4">
    <source>
        <dbReference type="Proteomes" id="UP000002033"/>
    </source>
</evidence>
<dbReference type="EMBL" id="CP002083">
    <property type="protein sequence ID" value="ADJ22592.1"/>
    <property type="molecule type" value="Genomic_DNA"/>
</dbReference>
<name>D8JTN0_HYPDA</name>
<dbReference type="Gene3D" id="3.30.9.10">
    <property type="entry name" value="D-Amino Acid Oxidase, subunit A, domain 2"/>
    <property type="match status" value="1"/>
</dbReference>
<sequence>MSASGEVSDHPSAVELATGKVHAAQALHYRPYWWDALSERPSHSEKPVPRHCDVAIIGSGFTGLSAALTLLKNGRQVVLFERDRAGYGASTRNGGQVGSGNQKFRVKKLIALRGRKKAEDMLREGTRMLDYIAELIADEKIDCYFRRCGRFRAAIRPEHYEAMAADMQDLKEIAGVESFMVPKSEQSSEIGSDVFFGGSVLPNDASLHPGLYHAGLLERIQGAGGSILDHTPVTAITAANGGFNIRTSAGECFARNVIIATNGYTNGLVPELGRRIVSIGSAIIATDELPEALFNRLLPNNRVYGNTNRVFYYFRGAPDARRILWGGRIGRLASDRSPVAYRHLARDMLAVFPDLKDVRVTHGWDGLIGYTFDEVPHLGRAASGVHYAVGYCGTGVSRATYFGNKIALQVLGKSEGQTAFDDLTFPAFPAHPIAKRAVPTVETWYRFRDATNI</sequence>
<dbReference type="eggNOG" id="COG0665">
    <property type="taxonomic scope" value="Bacteria"/>
</dbReference>
<dbReference type="Pfam" id="PF01266">
    <property type="entry name" value="DAO"/>
    <property type="match status" value="1"/>
</dbReference>
<dbReference type="Proteomes" id="UP000002033">
    <property type="component" value="Chromosome"/>
</dbReference>
<dbReference type="STRING" id="582899.Hden_0774"/>
<keyword evidence="4" id="KW-1185">Reference proteome</keyword>
<evidence type="ECO:0000313" key="3">
    <source>
        <dbReference type="EMBL" id="ADJ22592.1"/>
    </source>
</evidence>
<proteinExistence type="predicted"/>
<accession>D8JTN0</accession>